<accession>A8NV72</accession>
<evidence type="ECO:0000313" key="3">
    <source>
        <dbReference type="EMBL" id="EAU85186.2"/>
    </source>
</evidence>
<keyword evidence="1" id="KW-0812">Transmembrane</keyword>
<gene>
    <name evidence="3" type="ORF">CC1G_06202</name>
</gene>
<dbReference type="OMA" id="IASIWKA"/>
<protein>
    <recommendedName>
        <fullName evidence="2">DUF6533 domain-containing protein</fullName>
    </recommendedName>
</protein>
<evidence type="ECO:0000313" key="4">
    <source>
        <dbReference type="Proteomes" id="UP000001861"/>
    </source>
</evidence>
<feature type="transmembrane region" description="Helical" evidence="1">
    <location>
        <begin position="170"/>
        <end position="189"/>
    </location>
</feature>
<dbReference type="Pfam" id="PF20151">
    <property type="entry name" value="DUF6533"/>
    <property type="match status" value="1"/>
</dbReference>
<keyword evidence="1" id="KW-1133">Transmembrane helix</keyword>
<evidence type="ECO:0000256" key="1">
    <source>
        <dbReference type="SAM" id="Phobius"/>
    </source>
</evidence>
<dbReference type="STRING" id="240176.A8NV72"/>
<feature type="transmembrane region" description="Helical" evidence="1">
    <location>
        <begin position="209"/>
        <end position="231"/>
    </location>
</feature>
<dbReference type="VEuPathDB" id="FungiDB:CC1G_06202"/>
<dbReference type="eggNOG" id="ENOG502SRA7">
    <property type="taxonomic scope" value="Eukaryota"/>
</dbReference>
<dbReference type="GeneID" id="6013161"/>
<dbReference type="Proteomes" id="UP000001861">
    <property type="component" value="Unassembled WGS sequence"/>
</dbReference>
<feature type="transmembrane region" description="Helical" evidence="1">
    <location>
        <begin position="90"/>
        <end position="110"/>
    </location>
</feature>
<comment type="caution">
    <text evidence="3">The sequence shown here is derived from an EMBL/GenBank/DDBJ whole genome shotgun (WGS) entry which is preliminary data.</text>
</comment>
<feature type="domain" description="DUF6533" evidence="2">
    <location>
        <begin position="18"/>
        <end position="63"/>
    </location>
</feature>
<dbReference type="RefSeq" id="XP_001836615.2">
    <property type="nucleotide sequence ID" value="XM_001836563.2"/>
</dbReference>
<dbReference type="OrthoDB" id="3350812at2759"/>
<sequence length="308" mass="35150">MSTTELIDTFRAQKLVAYFNVASAVILFYEHLITFDEELRSIWTQRWTLSKLLYVFMKYSAFLQVGIIMWQQDVVNTDGEACLVSFHVTAWLFVIGLGIGEMLLSIRTWAVWKKPRLMGILLGIFWVVVWGAIFGILAVFLKTVRFDPDPNSPFPGCFISNGDPIFFLDYLLLLVYDTVMLILILIPAYKSYRMGGSSEFVRNVYRDGILYYLYLFVLSLINIIVIVKLPFDMSTILSQFERVLHAVFTGRVVLNIHAQSRDREELASYVSSVGGRRTENDGVILVPIGVTTTQTFTDSQTKISRGRA</sequence>
<feature type="transmembrane region" description="Helical" evidence="1">
    <location>
        <begin position="15"/>
        <end position="32"/>
    </location>
</feature>
<dbReference type="EMBL" id="AACS02000004">
    <property type="protein sequence ID" value="EAU85186.2"/>
    <property type="molecule type" value="Genomic_DNA"/>
</dbReference>
<dbReference type="InParanoid" id="A8NV72"/>
<keyword evidence="4" id="KW-1185">Reference proteome</keyword>
<dbReference type="AlphaFoldDB" id="A8NV72"/>
<dbReference type="InterPro" id="IPR045340">
    <property type="entry name" value="DUF6533"/>
</dbReference>
<name>A8NV72_COPC7</name>
<evidence type="ECO:0000259" key="2">
    <source>
        <dbReference type="Pfam" id="PF20151"/>
    </source>
</evidence>
<keyword evidence="1" id="KW-0472">Membrane</keyword>
<organism evidence="3 4">
    <name type="scientific">Coprinopsis cinerea (strain Okayama-7 / 130 / ATCC MYA-4618 / FGSC 9003)</name>
    <name type="common">Inky cap fungus</name>
    <name type="synonym">Hormographiella aspergillata</name>
    <dbReference type="NCBI Taxonomy" id="240176"/>
    <lineage>
        <taxon>Eukaryota</taxon>
        <taxon>Fungi</taxon>
        <taxon>Dikarya</taxon>
        <taxon>Basidiomycota</taxon>
        <taxon>Agaricomycotina</taxon>
        <taxon>Agaricomycetes</taxon>
        <taxon>Agaricomycetidae</taxon>
        <taxon>Agaricales</taxon>
        <taxon>Agaricineae</taxon>
        <taxon>Psathyrellaceae</taxon>
        <taxon>Coprinopsis</taxon>
    </lineage>
</organism>
<dbReference type="KEGG" id="cci:CC1G_06202"/>
<dbReference type="HOGENOM" id="CLU_035509_11_3_1"/>
<feature type="transmembrane region" description="Helical" evidence="1">
    <location>
        <begin position="117"/>
        <end position="141"/>
    </location>
</feature>
<feature type="transmembrane region" description="Helical" evidence="1">
    <location>
        <begin position="52"/>
        <end position="70"/>
    </location>
</feature>
<reference evidence="3 4" key="1">
    <citation type="journal article" date="2010" name="Proc. Natl. Acad. Sci. U.S.A.">
        <title>Insights into evolution of multicellular fungi from the assembled chromosomes of the mushroom Coprinopsis cinerea (Coprinus cinereus).</title>
        <authorList>
            <person name="Stajich J.E."/>
            <person name="Wilke S.K."/>
            <person name="Ahren D."/>
            <person name="Au C.H."/>
            <person name="Birren B.W."/>
            <person name="Borodovsky M."/>
            <person name="Burns C."/>
            <person name="Canback B."/>
            <person name="Casselton L.A."/>
            <person name="Cheng C.K."/>
            <person name="Deng J."/>
            <person name="Dietrich F.S."/>
            <person name="Fargo D.C."/>
            <person name="Farman M.L."/>
            <person name="Gathman A.C."/>
            <person name="Goldberg J."/>
            <person name="Guigo R."/>
            <person name="Hoegger P.J."/>
            <person name="Hooker J.B."/>
            <person name="Huggins A."/>
            <person name="James T.Y."/>
            <person name="Kamada T."/>
            <person name="Kilaru S."/>
            <person name="Kodira C."/>
            <person name="Kues U."/>
            <person name="Kupfer D."/>
            <person name="Kwan H.S."/>
            <person name="Lomsadze A."/>
            <person name="Li W."/>
            <person name="Lilly W.W."/>
            <person name="Ma L.J."/>
            <person name="Mackey A.J."/>
            <person name="Manning G."/>
            <person name="Martin F."/>
            <person name="Muraguchi H."/>
            <person name="Natvig D.O."/>
            <person name="Palmerini H."/>
            <person name="Ramesh M.A."/>
            <person name="Rehmeyer C.J."/>
            <person name="Roe B.A."/>
            <person name="Shenoy N."/>
            <person name="Stanke M."/>
            <person name="Ter-Hovhannisyan V."/>
            <person name="Tunlid A."/>
            <person name="Velagapudi R."/>
            <person name="Vision T.J."/>
            <person name="Zeng Q."/>
            <person name="Zolan M.E."/>
            <person name="Pukkila P.J."/>
        </authorList>
    </citation>
    <scope>NUCLEOTIDE SEQUENCE [LARGE SCALE GENOMIC DNA]</scope>
    <source>
        <strain evidence="4">Okayama-7 / 130 / ATCC MYA-4618 / FGSC 9003</strain>
    </source>
</reference>
<proteinExistence type="predicted"/>